<name>A0ABU9F474_9ENTR</name>
<dbReference type="InterPro" id="IPR016032">
    <property type="entry name" value="Sig_transdc_resp-reg_C-effctor"/>
</dbReference>
<dbReference type="InterPro" id="IPR000792">
    <property type="entry name" value="Tscrpt_reg_LuxR_C"/>
</dbReference>
<feature type="domain" description="HTH luxR-type" evidence="2">
    <location>
        <begin position="144"/>
        <end position="209"/>
    </location>
</feature>
<dbReference type="EMBL" id="JARXNK020000099">
    <property type="protein sequence ID" value="MEL0551167.1"/>
    <property type="molecule type" value="Genomic_DNA"/>
</dbReference>
<accession>A0ABU9F474</accession>
<comment type="caution">
    <text evidence="3">The sequence shown here is derived from an EMBL/GenBank/DDBJ whole genome shotgun (WGS) entry which is preliminary data.</text>
</comment>
<dbReference type="GO" id="GO:0003677">
    <property type="term" value="F:DNA binding"/>
    <property type="evidence" value="ECO:0007669"/>
    <property type="project" value="UniProtKB-KW"/>
</dbReference>
<protein>
    <submittedName>
        <fullName evidence="3">DNA-binding transcriptional activator BglJ</fullName>
    </submittedName>
</protein>
<sequence>MGQPNTTRCIAVVEPCAMTEIGLRHILNEYSTGNYCVHFFKDVHSLRRTLRVRDITAVIFSLSGQRWLRVDSLLYLRDIAYSHPEVRRIILAKDNGEVNLIKKLTPSCLHGIINKATCREVLQQELFLLLLQPAQPVDQPLNSQIAVCQIFSPTEHSILCYMTYGYSLLEIALQLGRNIKTIRAHKCNAMIKLGISSDLALLSAGDILVHLSPESVTNAHAIVA</sequence>
<dbReference type="RefSeq" id="WP_227540160.1">
    <property type="nucleotide sequence ID" value="NZ_JARXNK020000099.1"/>
</dbReference>
<dbReference type="NCBIfam" id="NF008548">
    <property type="entry name" value="PRK11475.1"/>
    <property type="match status" value="1"/>
</dbReference>
<dbReference type="Pfam" id="PF00196">
    <property type="entry name" value="GerE"/>
    <property type="match status" value="1"/>
</dbReference>
<dbReference type="PROSITE" id="PS50043">
    <property type="entry name" value="HTH_LUXR_2"/>
    <property type="match status" value="1"/>
</dbReference>
<dbReference type="SUPFAM" id="SSF46894">
    <property type="entry name" value="C-terminal effector domain of the bipartite response regulators"/>
    <property type="match status" value="1"/>
</dbReference>
<dbReference type="SMART" id="SM00421">
    <property type="entry name" value="HTH_LUXR"/>
    <property type="match status" value="1"/>
</dbReference>
<evidence type="ECO:0000313" key="4">
    <source>
        <dbReference type="Proteomes" id="UP001312893"/>
    </source>
</evidence>
<dbReference type="CDD" id="cd06170">
    <property type="entry name" value="LuxR_C_like"/>
    <property type="match status" value="1"/>
</dbReference>
<keyword evidence="4" id="KW-1185">Reference proteome</keyword>
<gene>
    <name evidence="3" type="primary">bglJ</name>
    <name evidence="3" type="ORF">QFI96_005540</name>
</gene>
<reference evidence="3 4" key="1">
    <citation type="submission" date="2024-04" db="EMBL/GenBank/DDBJ databases">
        <title>Two novel Raoultella species associated with bleeding cankers of broadleaf hosts, Raoultella scottia sp. nov. and Raoultella lignicola sp. nov.</title>
        <authorList>
            <person name="Brady C.L."/>
        </authorList>
    </citation>
    <scope>NUCLEOTIDE SEQUENCE [LARGE SCALE GENOMIC DNA]</scope>
    <source>
        <strain evidence="3 4">TW_WC1a.1</strain>
    </source>
</reference>
<evidence type="ECO:0000259" key="2">
    <source>
        <dbReference type="PROSITE" id="PS50043"/>
    </source>
</evidence>
<dbReference type="InterPro" id="IPR036388">
    <property type="entry name" value="WH-like_DNA-bd_sf"/>
</dbReference>
<dbReference type="Proteomes" id="UP001312893">
    <property type="component" value="Unassembled WGS sequence"/>
</dbReference>
<organism evidence="3 4">
    <name type="scientific">Raoultella lignicola</name>
    <dbReference type="NCBI Taxonomy" id="3040939"/>
    <lineage>
        <taxon>Bacteria</taxon>
        <taxon>Pseudomonadati</taxon>
        <taxon>Pseudomonadota</taxon>
        <taxon>Gammaproteobacteria</taxon>
        <taxon>Enterobacterales</taxon>
        <taxon>Enterobacteriaceae</taxon>
        <taxon>Klebsiella/Raoultella group</taxon>
        <taxon>Raoultella</taxon>
    </lineage>
</organism>
<proteinExistence type="predicted"/>
<evidence type="ECO:0000313" key="3">
    <source>
        <dbReference type="EMBL" id="MEL0551167.1"/>
    </source>
</evidence>
<dbReference type="Gene3D" id="1.10.10.10">
    <property type="entry name" value="Winged helix-like DNA-binding domain superfamily/Winged helix DNA-binding domain"/>
    <property type="match status" value="1"/>
</dbReference>
<evidence type="ECO:0000256" key="1">
    <source>
        <dbReference type="ARBA" id="ARBA00023125"/>
    </source>
</evidence>
<keyword evidence="1 3" id="KW-0238">DNA-binding</keyword>